<dbReference type="Gene3D" id="3.40.50.1820">
    <property type="entry name" value="alpha/beta hydrolase"/>
    <property type="match status" value="1"/>
</dbReference>
<proteinExistence type="inferred from homology"/>
<organism evidence="5 6">
    <name type="scientific">Glarea lozoyensis (strain ATCC 20868 / MF5171)</name>
    <dbReference type="NCBI Taxonomy" id="1116229"/>
    <lineage>
        <taxon>Eukaryota</taxon>
        <taxon>Fungi</taxon>
        <taxon>Dikarya</taxon>
        <taxon>Ascomycota</taxon>
        <taxon>Pezizomycotina</taxon>
        <taxon>Leotiomycetes</taxon>
        <taxon>Helotiales</taxon>
        <taxon>Helotiaceae</taxon>
        <taxon>Glarea</taxon>
    </lineage>
</organism>
<dbReference type="GO" id="GO:0016787">
    <property type="term" value="F:hydrolase activity"/>
    <property type="evidence" value="ECO:0007669"/>
    <property type="project" value="UniProtKB-KW"/>
</dbReference>
<protein>
    <submittedName>
        <fullName evidence="5">Alpha/beta-Hydrolase</fullName>
    </submittedName>
</protein>
<dbReference type="PANTHER" id="PTHR32268">
    <property type="entry name" value="HOMOSERINE O-ACETYLTRANSFERASE"/>
    <property type="match status" value="1"/>
</dbReference>
<dbReference type="SUPFAM" id="SSF53474">
    <property type="entry name" value="alpha/beta-Hydrolases"/>
    <property type="match status" value="1"/>
</dbReference>
<feature type="active site" evidence="3">
    <location>
        <position position="337"/>
    </location>
</feature>
<name>S3CPN0_GLAL2</name>
<dbReference type="InterPro" id="IPR008220">
    <property type="entry name" value="HAT_MetX-like"/>
</dbReference>
<dbReference type="Pfam" id="PF00561">
    <property type="entry name" value="Abhydrolase_1"/>
    <property type="match status" value="1"/>
</dbReference>
<dbReference type="GO" id="GO:0004414">
    <property type="term" value="F:homoserine O-acetyltransferase activity"/>
    <property type="evidence" value="ECO:0007669"/>
    <property type="project" value="TreeGrafter"/>
</dbReference>
<dbReference type="HAMAP" id="MF_00296">
    <property type="entry name" value="MetX_acyltransf"/>
    <property type="match status" value="1"/>
</dbReference>
<dbReference type="GO" id="GO:0009092">
    <property type="term" value="P:homoserine metabolic process"/>
    <property type="evidence" value="ECO:0007669"/>
    <property type="project" value="TreeGrafter"/>
</dbReference>
<dbReference type="OMA" id="MISYRTH"/>
<dbReference type="OrthoDB" id="191364at2759"/>
<dbReference type="STRING" id="1116229.S3CPN0"/>
<dbReference type="RefSeq" id="XP_008084345.1">
    <property type="nucleotide sequence ID" value="XM_008086154.1"/>
</dbReference>
<reference evidence="5 6" key="1">
    <citation type="journal article" date="2013" name="BMC Genomics">
        <title>Genomics-driven discovery of the pneumocandin biosynthetic gene cluster in the fungus Glarea lozoyensis.</title>
        <authorList>
            <person name="Chen L."/>
            <person name="Yue Q."/>
            <person name="Zhang X."/>
            <person name="Xiang M."/>
            <person name="Wang C."/>
            <person name="Li S."/>
            <person name="Che Y."/>
            <person name="Ortiz-Lopez F.J."/>
            <person name="Bills G.F."/>
            <person name="Liu X."/>
            <person name="An Z."/>
        </authorList>
    </citation>
    <scope>NUCLEOTIDE SEQUENCE [LARGE SCALE GENOMIC DNA]</scope>
    <source>
        <strain evidence="6">ATCC 20868 / MF5171</strain>
    </source>
</reference>
<dbReference type="eggNOG" id="ENOG502QRIX">
    <property type="taxonomic scope" value="Eukaryota"/>
</dbReference>
<dbReference type="PANTHER" id="PTHR32268:SF11">
    <property type="entry name" value="HOMOSERINE O-ACETYLTRANSFERASE"/>
    <property type="match status" value="1"/>
</dbReference>
<comment type="similarity">
    <text evidence="1">Belongs to the AB hydrolase superfamily. MetX family.</text>
</comment>
<dbReference type="KEGG" id="glz:GLAREA_09557"/>
<keyword evidence="6" id="KW-1185">Reference proteome</keyword>
<dbReference type="PIRSF" id="PIRSF000443">
    <property type="entry name" value="Homoser_Ac_trans"/>
    <property type="match status" value="1"/>
</dbReference>
<gene>
    <name evidence="5" type="ORF">GLAREA_09557</name>
</gene>
<evidence type="ECO:0000256" key="2">
    <source>
        <dbReference type="ARBA" id="ARBA00022679"/>
    </source>
</evidence>
<evidence type="ECO:0000256" key="3">
    <source>
        <dbReference type="PIRSR" id="PIRSR000443-1"/>
    </source>
</evidence>
<dbReference type="AlphaFoldDB" id="S3CPN0"/>
<evidence type="ECO:0000256" key="1">
    <source>
        <dbReference type="ARBA" id="ARBA00006886"/>
    </source>
</evidence>
<evidence type="ECO:0000313" key="5">
    <source>
        <dbReference type="EMBL" id="EPE28437.1"/>
    </source>
</evidence>
<feature type="active site" evidence="3">
    <location>
        <position position="366"/>
    </location>
</feature>
<dbReference type="GO" id="GO:0009086">
    <property type="term" value="P:methionine biosynthetic process"/>
    <property type="evidence" value="ECO:0007669"/>
    <property type="project" value="TreeGrafter"/>
</dbReference>
<dbReference type="NCBIfam" id="TIGR01392">
    <property type="entry name" value="homoserO_Ac_trn"/>
    <property type="match status" value="1"/>
</dbReference>
<sequence length="385" mass="42801">MPDKLPTQFYTTIDEFVLESGEIIFDATVAFIIKGRLDILRSNVVVICHALSGSADFEDWWSLLFSGNEKAALDPERFCIICCNCLGSPYGSSSPVSSKPGDGTAFYGPSFPKTTIRDDVRIQKYVLDQLGVRSIHSVIGASMGGMLALEWSLFGEDYVRSLVLIATTARQGPWAIAWAENQRATIKADAKYREGFYTDDPPVAGLGAARMSAMLSYRTHKSFDKRFGRRRLLARSVEDVRPGDNVNPCTSMSLEGMSLSGHRSNKQPTFAVQSYLRYQAEKFNERFDTNCYIHLLDKIDSHDIIRGRYENLSDGDAMEAVLRQIQQPALVVGIPTDGLYPLSEQLALAKGLPNATFYALESEDGHDGFLLEGKKLNCILKPFFN</sequence>
<keyword evidence="5" id="KW-0378">Hydrolase</keyword>
<keyword evidence="2" id="KW-0808">Transferase</keyword>
<feature type="active site" description="Nucleophile" evidence="3">
    <location>
        <position position="142"/>
    </location>
</feature>
<dbReference type="EMBL" id="KE145368">
    <property type="protein sequence ID" value="EPE28437.1"/>
    <property type="molecule type" value="Genomic_DNA"/>
</dbReference>
<accession>S3CPN0</accession>
<evidence type="ECO:0000313" key="6">
    <source>
        <dbReference type="Proteomes" id="UP000016922"/>
    </source>
</evidence>
<dbReference type="Proteomes" id="UP000016922">
    <property type="component" value="Unassembled WGS sequence"/>
</dbReference>
<feature type="domain" description="AB hydrolase-1" evidence="4">
    <location>
        <begin position="43"/>
        <end position="371"/>
    </location>
</feature>
<dbReference type="InterPro" id="IPR029058">
    <property type="entry name" value="AB_hydrolase_fold"/>
</dbReference>
<dbReference type="InterPro" id="IPR000073">
    <property type="entry name" value="AB_hydrolase_1"/>
</dbReference>
<dbReference type="HOGENOM" id="CLU_028760_5_0_1"/>
<dbReference type="GeneID" id="19468605"/>
<evidence type="ECO:0000259" key="4">
    <source>
        <dbReference type="Pfam" id="PF00561"/>
    </source>
</evidence>